<dbReference type="GO" id="GO:0004984">
    <property type="term" value="F:olfactory receptor activity"/>
    <property type="evidence" value="ECO:0007669"/>
    <property type="project" value="InterPro"/>
</dbReference>
<dbReference type="GO" id="GO:0005549">
    <property type="term" value="F:odorant binding"/>
    <property type="evidence" value="ECO:0007669"/>
    <property type="project" value="TreeGrafter"/>
</dbReference>
<organism evidence="16 17">
    <name type="scientific">Tetraodon nigroviridis</name>
    <name type="common">Spotted green pufferfish</name>
    <name type="synonym">Chelonodon nigroviridis</name>
    <dbReference type="NCBI Taxonomy" id="99883"/>
    <lineage>
        <taxon>Eukaryota</taxon>
        <taxon>Metazoa</taxon>
        <taxon>Chordata</taxon>
        <taxon>Craniata</taxon>
        <taxon>Vertebrata</taxon>
        <taxon>Euteleostomi</taxon>
        <taxon>Actinopterygii</taxon>
        <taxon>Neopterygii</taxon>
        <taxon>Teleostei</taxon>
        <taxon>Neoteleostei</taxon>
        <taxon>Acanthomorphata</taxon>
        <taxon>Eupercaria</taxon>
        <taxon>Tetraodontiformes</taxon>
        <taxon>Tetradontoidea</taxon>
        <taxon>Tetraodontidae</taxon>
        <taxon>Tetraodon</taxon>
    </lineage>
</organism>
<dbReference type="InterPro" id="IPR000276">
    <property type="entry name" value="GPCR_Rhodpsn"/>
</dbReference>
<keyword evidence="9" id="KW-1015">Disulfide bond</keyword>
<dbReference type="InParanoid" id="H3D0W7"/>
<comment type="similarity">
    <text evidence="13">Belongs to the G-protein coupled receptor 1 family.</text>
</comment>
<keyword evidence="11" id="KW-0325">Glycoprotein</keyword>
<feature type="transmembrane region" description="Helical" evidence="14">
    <location>
        <begin position="193"/>
        <end position="215"/>
    </location>
</feature>
<evidence type="ECO:0000256" key="14">
    <source>
        <dbReference type="RuleBase" id="RU363047"/>
    </source>
</evidence>
<dbReference type="PRINTS" id="PR00245">
    <property type="entry name" value="OLFACTORYR"/>
</dbReference>
<keyword evidence="6 14" id="KW-1133">Transmembrane helix</keyword>
<dbReference type="PROSITE" id="PS50262">
    <property type="entry name" value="G_PROTEIN_RECEP_F1_2"/>
    <property type="match status" value="1"/>
</dbReference>
<dbReference type="HOGENOM" id="CLU_012526_0_1_1"/>
<dbReference type="Gene3D" id="1.20.1070.10">
    <property type="entry name" value="Rhodopsin 7-helix transmembrane proteins"/>
    <property type="match status" value="1"/>
</dbReference>
<dbReference type="PANTHER" id="PTHR26451:SF885">
    <property type="entry name" value="OLFACTORY RECEPTOR"/>
    <property type="match status" value="1"/>
</dbReference>
<dbReference type="AlphaFoldDB" id="H3D0W7"/>
<evidence type="ECO:0000256" key="6">
    <source>
        <dbReference type="ARBA" id="ARBA00022989"/>
    </source>
</evidence>
<evidence type="ECO:0000313" key="16">
    <source>
        <dbReference type="Ensembl" id="ENSTNIP00000014153.1"/>
    </source>
</evidence>
<feature type="transmembrane region" description="Helical" evidence="14">
    <location>
        <begin position="138"/>
        <end position="159"/>
    </location>
</feature>
<dbReference type="SUPFAM" id="SSF81321">
    <property type="entry name" value="Family A G protein-coupled receptor-like"/>
    <property type="match status" value="1"/>
</dbReference>
<keyword evidence="17" id="KW-1185">Reference proteome</keyword>
<dbReference type="PANTHER" id="PTHR26451">
    <property type="entry name" value="G_PROTEIN_RECEP_F1_2 DOMAIN-CONTAINING PROTEIN"/>
    <property type="match status" value="1"/>
</dbReference>
<evidence type="ECO:0000313" key="17">
    <source>
        <dbReference type="Proteomes" id="UP000007303"/>
    </source>
</evidence>
<dbReference type="OMA" id="TWLYPCF"/>
<keyword evidence="3 14" id="KW-0716">Sensory transduction</keyword>
<dbReference type="FunCoup" id="H3D0W7">
    <property type="interactions" value="182"/>
</dbReference>
<evidence type="ECO:0000256" key="2">
    <source>
        <dbReference type="ARBA" id="ARBA00022475"/>
    </source>
</evidence>
<dbReference type="GeneTree" id="ENSGT00950000183048"/>
<reference evidence="16" key="2">
    <citation type="submission" date="2025-08" db="UniProtKB">
        <authorList>
            <consortium name="Ensembl"/>
        </authorList>
    </citation>
    <scope>IDENTIFICATION</scope>
</reference>
<name>H3D0W7_TETNG</name>
<evidence type="ECO:0000256" key="8">
    <source>
        <dbReference type="ARBA" id="ARBA00023136"/>
    </source>
</evidence>
<evidence type="ECO:0000256" key="5">
    <source>
        <dbReference type="ARBA" id="ARBA00022725"/>
    </source>
</evidence>
<keyword evidence="7 13" id="KW-0297">G-protein coupled receptor</keyword>
<proteinExistence type="inferred from homology"/>
<dbReference type="PRINTS" id="PR00237">
    <property type="entry name" value="GPCRRHODOPSN"/>
</dbReference>
<feature type="transmembrane region" description="Helical" evidence="14">
    <location>
        <begin position="267"/>
        <end position="290"/>
    </location>
</feature>
<evidence type="ECO:0000256" key="10">
    <source>
        <dbReference type="ARBA" id="ARBA00023170"/>
    </source>
</evidence>
<evidence type="ECO:0000256" key="7">
    <source>
        <dbReference type="ARBA" id="ARBA00023040"/>
    </source>
</evidence>
<evidence type="ECO:0000256" key="11">
    <source>
        <dbReference type="ARBA" id="ARBA00023180"/>
    </source>
</evidence>
<dbReference type="Pfam" id="PF13853">
    <property type="entry name" value="7tm_4"/>
    <property type="match status" value="1"/>
</dbReference>
<keyword evidence="12 13" id="KW-0807">Transducer</keyword>
<keyword evidence="10 13" id="KW-0675">Receptor</keyword>
<dbReference type="PROSITE" id="PS00237">
    <property type="entry name" value="G_PROTEIN_RECEP_F1_1"/>
    <property type="match status" value="1"/>
</dbReference>
<evidence type="ECO:0000256" key="3">
    <source>
        <dbReference type="ARBA" id="ARBA00022606"/>
    </source>
</evidence>
<protein>
    <recommendedName>
        <fullName evidence="14">Olfactory receptor</fullName>
    </recommendedName>
</protein>
<keyword evidence="2 14" id="KW-1003">Cell membrane</keyword>
<keyword evidence="4 13" id="KW-0812">Transmembrane</keyword>
<feature type="transmembrane region" description="Helical" evidence="14">
    <location>
        <begin position="236"/>
        <end position="255"/>
    </location>
</feature>
<comment type="subcellular location">
    <subcellularLocation>
        <location evidence="1 14">Cell membrane</location>
        <topology evidence="1 14">Multi-pass membrane protein</topology>
    </subcellularLocation>
</comment>
<reference evidence="16" key="3">
    <citation type="submission" date="2025-09" db="UniProtKB">
        <authorList>
            <consortium name="Ensembl"/>
        </authorList>
    </citation>
    <scope>IDENTIFICATION</scope>
</reference>
<dbReference type="InterPro" id="IPR000725">
    <property type="entry name" value="Olfact_rcpt"/>
</dbReference>
<accession>H3D0W7</accession>
<dbReference type="GO" id="GO:0005886">
    <property type="term" value="C:plasma membrane"/>
    <property type="evidence" value="ECO:0007669"/>
    <property type="project" value="UniProtKB-SubCell"/>
</dbReference>
<keyword evidence="5 14" id="KW-0552">Olfaction</keyword>
<evidence type="ECO:0000256" key="4">
    <source>
        <dbReference type="ARBA" id="ARBA00022692"/>
    </source>
</evidence>
<evidence type="ECO:0000256" key="9">
    <source>
        <dbReference type="ARBA" id="ARBA00023157"/>
    </source>
</evidence>
<dbReference type="InterPro" id="IPR017452">
    <property type="entry name" value="GPCR_Rhodpsn_7TM"/>
</dbReference>
<dbReference type="GO" id="GO:0004930">
    <property type="term" value="F:G protein-coupled receptor activity"/>
    <property type="evidence" value="ECO:0007669"/>
    <property type="project" value="UniProtKB-KW"/>
</dbReference>
<dbReference type="FunFam" id="1.20.1070.10:FF:000024">
    <property type="entry name" value="Olfactory receptor"/>
    <property type="match status" value="1"/>
</dbReference>
<feature type="domain" description="G-protein coupled receptors family 1 profile" evidence="15">
    <location>
        <begin position="38"/>
        <end position="288"/>
    </location>
</feature>
<dbReference type="Ensembl" id="ENSTNIT00000014350.1">
    <property type="protein sequence ID" value="ENSTNIP00000014153.1"/>
    <property type="gene ID" value="ENSTNIG00000011218.1"/>
</dbReference>
<feature type="transmembrane region" description="Helical" evidence="14">
    <location>
        <begin position="20"/>
        <end position="45"/>
    </location>
</feature>
<evidence type="ECO:0000256" key="1">
    <source>
        <dbReference type="ARBA" id="ARBA00004651"/>
    </source>
</evidence>
<evidence type="ECO:0000256" key="12">
    <source>
        <dbReference type="ARBA" id="ARBA00023224"/>
    </source>
</evidence>
<evidence type="ECO:0000259" key="15">
    <source>
        <dbReference type="PROSITE" id="PS50262"/>
    </source>
</evidence>
<evidence type="ECO:0000256" key="13">
    <source>
        <dbReference type="RuleBase" id="RU000688"/>
    </source>
</evidence>
<dbReference type="InterPro" id="IPR052921">
    <property type="entry name" value="GPCR1_Superfamily_Member"/>
</dbReference>
<sequence>MNSSQVSYFLLGAYENLGAYSYLLFTLVLLFYLLIVASNLLLTAVICLNRSLHQPMYVLLCSLFVNQLYGSTALFPFLLLQILSDLHAVSASFCFLQIFCVHSYGGVEFMTLAAMAYDRYAAICQPLQYQRLMSSSRLALLLAAAWWYPSVFAVVLLWLRSPLQLCGNTIHKVYCGSHAVVKLSCSGSTAVNAYRLVATFSVVVGCLLVIGYSYLRILQVCSSGSRRTRQKAVSTCSPHLASLLNFSIGVAFETVQSRLDMQHLPNLLRVVLSLYFLTCPPLLNPVIYGLKMSKLQRLYQRLMSSSR</sequence>
<reference evidence="17" key="1">
    <citation type="journal article" date="2004" name="Nature">
        <title>Genome duplication in the teleost fish Tetraodon nigroviridis reveals the early vertebrate proto-karyotype.</title>
        <authorList>
            <person name="Jaillon O."/>
            <person name="Aury J.-M."/>
            <person name="Brunet F."/>
            <person name="Petit J.-L."/>
            <person name="Stange-Thomann N."/>
            <person name="Mauceli E."/>
            <person name="Bouneau L."/>
            <person name="Fischer C."/>
            <person name="Ozouf-Costaz C."/>
            <person name="Bernot A."/>
            <person name="Nicaud S."/>
            <person name="Jaffe D."/>
            <person name="Fisher S."/>
            <person name="Lutfalla G."/>
            <person name="Dossat C."/>
            <person name="Segurens B."/>
            <person name="Dasilva C."/>
            <person name="Salanoubat M."/>
            <person name="Levy M."/>
            <person name="Boudet N."/>
            <person name="Castellano S."/>
            <person name="Anthouard V."/>
            <person name="Jubin C."/>
            <person name="Castelli V."/>
            <person name="Katinka M."/>
            <person name="Vacherie B."/>
            <person name="Biemont C."/>
            <person name="Skalli Z."/>
            <person name="Cattolico L."/>
            <person name="Poulain J."/>
            <person name="De Berardinis V."/>
            <person name="Cruaud C."/>
            <person name="Duprat S."/>
            <person name="Brottier P."/>
            <person name="Coutanceau J.-P."/>
            <person name="Gouzy J."/>
            <person name="Parra G."/>
            <person name="Lardier G."/>
            <person name="Chapple C."/>
            <person name="McKernan K.J."/>
            <person name="McEwan P."/>
            <person name="Bosak S."/>
            <person name="Kellis M."/>
            <person name="Volff J.-N."/>
            <person name="Guigo R."/>
            <person name="Zody M.C."/>
            <person name="Mesirov J."/>
            <person name="Lindblad-Toh K."/>
            <person name="Birren B."/>
            <person name="Nusbaum C."/>
            <person name="Kahn D."/>
            <person name="Robinson-Rechavi M."/>
            <person name="Laudet V."/>
            <person name="Schachter V."/>
            <person name="Quetier F."/>
            <person name="Saurin W."/>
            <person name="Scarpelli C."/>
            <person name="Wincker P."/>
            <person name="Lander E.S."/>
            <person name="Weissenbach J."/>
            <person name="Roest Crollius H."/>
        </authorList>
    </citation>
    <scope>NUCLEOTIDE SEQUENCE [LARGE SCALE GENOMIC DNA]</scope>
</reference>
<dbReference type="Proteomes" id="UP000007303">
    <property type="component" value="Unassembled WGS sequence"/>
</dbReference>
<feature type="transmembrane region" description="Helical" evidence="14">
    <location>
        <begin position="57"/>
        <end position="83"/>
    </location>
</feature>
<feature type="transmembrane region" description="Helical" evidence="14">
    <location>
        <begin position="95"/>
        <end position="117"/>
    </location>
</feature>
<keyword evidence="8 14" id="KW-0472">Membrane</keyword>